<dbReference type="OrthoDB" id="3867411at2"/>
<comment type="similarity">
    <text evidence="3">Belongs to the gas vesicle GvpF/GvpL family.</text>
</comment>
<accession>M9RQI2</accession>
<reference evidence="4 5" key="1">
    <citation type="journal article" date="2013" name="PLoS ONE">
        <title>Poles Apart: Arctic and Antarctic Octadecabacter strains Share High Genome Plasticity and a New Type of Xanthorhodopsin.</title>
        <authorList>
            <person name="Vollmers J."/>
            <person name="Voget S."/>
            <person name="Dietrich S."/>
            <person name="Gollnow K."/>
            <person name="Smits M."/>
            <person name="Meyer K."/>
            <person name="Brinkhoff T."/>
            <person name="Simon M."/>
            <person name="Daniel R."/>
        </authorList>
    </citation>
    <scope>NUCLEOTIDE SEQUENCE [LARGE SCALE GENOMIC DNA]</scope>
    <source>
        <strain evidence="4 5">238</strain>
        <plasmid evidence="5">Plasmid pOA238_160</plasmid>
    </source>
</reference>
<dbReference type="RefSeq" id="WP_015497777.1">
    <property type="nucleotide sequence ID" value="NC_020910.1"/>
</dbReference>
<name>M9RQI2_9RHOB</name>
<dbReference type="InterPro" id="IPR009430">
    <property type="entry name" value="GvpL/GvpF"/>
</dbReference>
<evidence type="ECO:0000256" key="2">
    <source>
        <dbReference type="ARBA" id="ARBA00035108"/>
    </source>
</evidence>
<evidence type="ECO:0000256" key="3">
    <source>
        <dbReference type="ARBA" id="ARBA00035643"/>
    </source>
</evidence>
<dbReference type="eggNOG" id="ENOG50335UX">
    <property type="taxonomic scope" value="Bacteria"/>
</dbReference>
<evidence type="ECO:0000313" key="4">
    <source>
        <dbReference type="EMBL" id="AGI74884.1"/>
    </source>
</evidence>
<keyword evidence="5" id="KW-1185">Reference proteome</keyword>
<comment type="subcellular location">
    <subcellularLocation>
        <location evidence="2">Gas vesicle</location>
    </subcellularLocation>
</comment>
<protein>
    <submittedName>
        <fullName evidence="4">GvpL/GvpF family gas vesicle protein</fullName>
    </submittedName>
</protein>
<dbReference type="Pfam" id="PF06386">
    <property type="entry name" value="GvpL_GvpF"/>
    <property type="match status" value="1"/>
</dbReference>
<proteinExistence type="inferred from homology"/>
<evidence type="ECO:0000313" key="5">
    <source>
        <dbReference type="Proteomes" id="UP000004688"/>
    </source>
</evidence>
<geneLocation type="plasmid" evidence="4 5">
    <name>pOA238_160</name>
</geneLocation>
<dbReference type="AlphaFoldDB" id="M9RQI2"/>
<dbReference type="GO" id="GO:0031412">
    <property type="term" value="P:gas vesicle organization"/>
    <property type="evidence" value="ECO:0007669"/>
    <property type="project" value="InterPro"/>
</dbReference>
<dbReference type="PANTHER" id="PTHR36852:SF1">
    <property type="entry name" value="PROTEIN GVPL 2"/>
    <property type="match status" value="1"/>
</dbReference>
<dbReference type="Proteomes" id="UP000004688">
    <property type="component" value="Plasmid pOA238_160"/>
</dbReference>
<gene>
    <name evidence="4" type="ORF">OA238_160p0740</name>
</gene>
<dbReference type="KEGG" id="oar:OA238_160p0740"/>
<dbReference type="HOGENOM" id="CLU_065736_0_0_5"/>
<keyword evidence="4" id="KW-0614">Plasmid</keyword>
<evidence type="ECO:0000256" key="1">
    <source>
        <dbReference type="ARBA" id="ARBA00022987"/>
    </source>
</evidence>
<dbReference type="GO" id="GO:0031411">
    <property type="term" value="C:gas vesicle"/>
    <property type="evidence" value="ECO:0007669"/>
    <property type="project" value="UniProtKB-SubCell"/>
</dbReference>
<dbReference type="PANTHER" id="PTHR36852">
    <property type="entry name" value="PROTEIN GVPL 2"/>
    <property type="match status" value="1"/>
</dbReference>
<organism evidence="4 5">
    <name type="scientific">Octadecabacter arcticus 238</name>
    <dbReference type="NCBI Taxonomy" id="391616"/>
    <lineage>
        <taxon>Bacteria</taxon>
        <taxon>Pseudomonadati</taxon>
        <taxon>Pseudomonadota</taxon>
        <taxon>Alphaproteobacteria</taxon>
        <taxon>Rhodobacterales</taxon>
        <taxon>Roseobacteraceae</taxon>
        <taxon>Octadecabacter</taxon>
    </lineage>
</organism>
<sequence>MSSATSIVYVYGVLTNCSDLVLDFPPGDLAGIVESGPLRILPFGDIGALVCDFILPDGSDLKTILEDSRSAERMILNHHLVLADMVSRYTILPLRFGAVFAEDAGVIAALGGRYSTLQKELDRIDGAIEWGVKSFCNRKMFSECVAETVSEISVLEKEIADQGEGKAFFLRRRIQRLILDEVEKTLEQCLVGAQDQLKSRAIEETLVKLQPPTVHGHKHEMVSNRSYLIARGAEDAFMQSLDDLRVVYAPFGFDYQINGPWPAYSFSDQQLGGGVNDK</sequence>
<dbReference type="EMBL" id="CP003744">
    <property type="protein sequence ID" value="AGI74884.1"/>
    <property type="molecule type" value="Genomic_DNA"/>
</dbReference>
<keyword evidence="1" id="KW-0304">Gas vesicle</keyword>